<dbReference type="InterPro" id="IPR036388">
    <property type="entry name" value="WH-like_DNA-bd_sf"/>
</dbReference>
<evidence type="ECO:0000256" key="2">
    <source>
        <dbReference type="PROSITE-ProRule" id="PRU01091"/>
    </source>
</evidence>
<evidence type="ECO:0000313" key="5">
    <source>
        <dbReference type="Proteomes" id="UP000596117"/>
    </source>
</evidence>
<evidence type="ECO:0000313" key="4">
    <source>
        <dbReference type="EMBL" id="QQB89346.1"/>
    </source>
</evidence>
<dbReference type="RefSeq" id="WP_198478744.1">
    <property type="nucleotide sequence ID" value="NZ_BJNC01000017.1"/>
</dbReference>
<organism evidence="4 5">
    <name type="scientific">Brevundimonas diminuta</name>
    <name type="common">Pseudomonas diminuta</name>
    <dbReference type="NCBI Taxonomy" id="293"/>
    <lineage>
        <taxon>Bacteria</taxon>
        <taxon>Pseudomonadati</taxon>
        <taxon>Pseudomonadota</taxon>
        <taxon>Alphaproteobacteria</taxon>
        <taxon>Caulobacterales</taxon>
        <taxon>Caulobacteraceae</taxon>
        <taxon>Brevundimonas</taxon>
    </lineage>
</organism>
<sequence length="133" mass="14887">MVVEPAEFSAREAALQATIVRLEDRIQELEEAMGLCVLPPLEWGLTVQQARLFGALLERELLTKDAAMAALYRDRGEDEPEMKIVDVFVCHIRRKLKPFGIEIGTRWGVGYFMTPASKAEARRQIEASRGAAA</sequence>
<keyword evidence="5" id="KW-1185">Reference proteome</keyword>
<evidence type="ECO:0000259" key="3">
    <source>
        <dbReference type="PROSITE" id="PS51755"/>
    </source>
</evidence>
<dbReference type="SUPFAM" id="SSF46894">
    <property type="entry name" value="C-terminal effector domain of the bipartite response regulators"/>
    <property type="match status" value="1"/>
</dbReference>
<dbReference type="InterPro" id="IPR001867">
    <property type="entry name" value="OmpR/PhoB-type_DNA-bd"/>
</dbReference>
<keyword evidence="1 2" id="KW-0238">DNA-binding</keyword>
<dbReference type="EMBL" id="CP066026">
    <property type="protein sequence ID" value="QQB89346.1"/>
    <property type="molecule type" value="Genomic_DNA"/>
</dbReference>
<accession>A0A7T4GI96</accession>
<dbReference type="InterPro" id="IPR016032">
    <property type="entry name" value="Sig_transdc_resp-reg_C-effctor"/>
</dbReference>
<feature type="domain" description="OmpR/PhoB-type" evidence="3">
    <location>
        <begin position="5"/>
        <end position="115"/>
    </location>
</feature>
<feature type="DNA-binding region" description="OmpR/PhoB-type" evidence="2">
    <location>
        <begin position="5"/>
        <end position="115"/>
    </location>
</feature>
<gene>
    <name evidence="4" type="ORF">I6H83_02570</name>
</gene>
<protein>
    <submittedName>
        <fullName evidence="4">Helix-turn-helix domain-containing protein</fullName>
    </submittedName>
</protein>
<evidence type="ECO:0000256" key="1">
    <source>
        <dbReference type="ARBA" id="ARBA00023125"/>
    </source>
</evidence>
<dbReference type="SMART" id="SM00862">
    <property type="entry name" value="Trans_reg_C"/>
    <property type="match status" value="1"/>
</dbReference>
<dbReference type="Proteomes" id="UP000596117">
    <property type="component" value="Chromosome"/>
</dbReference>
<name>A0A7T4GI96_BREDI</name>
<proteinExistence type="predicted"/>
<dbReference type="Gene3D" id="1.10.10.10">
    <property type="entry name" value="Winged helix-like DNA-binding domain superfamily/Winged helix DNA-binding domain"/>
    <property type="match status" value="1"/>
</dbReference>
<reference evidence="4 5" key="1">
    <citation type="submission" date="2020-12" db="EMBL/GenBank/DDBJ databases">
        <title>FDA dAtabase for Regulatory Grade micrObial Sequences (FDA-ARGOS): Supporting development and validation of Infectious Disease Dx tests.</title>
        <authorList>
            <person name="Kerrigan L."/>
            <person name="Long C."/>
            <person name="Tallon L."/>
            <person name="Sadzewicz L."/>
            <person name="Zhao X."/>
            <person name="Boylan J."/>
            <person name="Ott S."/>
            <person name="Bowen H."/>
            <person name="Vavikolanu K."/>
            <person name="Mehta A."/>
            <person name="Aluvathingal J."/>
            <person name="Nadendla S."/>
            <person name="Yan Y."/>
            <person name="Sichtig H."/>
        </authorList>
    </citation>
    <scope>NUCLEOTIDE SEQUENCE [LARGE SCALE GENOMIC DNA]</scope>
    <source>
        <strain evidence="4 5">FDAARGOS_1026</strain>
    </source>
</reference>
<dbReference type="Pfam" id="PF00486">
    <property type="entry name" value="Trans_reg_C"/>
    <property type="match status" value="1"/>
</dbReference>
<dbReference type="PROSITE" id="PS51755">
    <property type="entry name" value="OMPR_PHOB"/>
    <property type="match status" value="1"/>
</dbReference>